<name>A0A2U2HG48_9BURK</name>
<dbReference type="AlphaFoldDB" id="A0A2U2HG48"/>
<dbReference type="OrthoDB" id="9775804at2"/>
<dbReference type="SUPFAM" id="SSF55729">
    <property type="entry name" value="Acyl-CoA N-acyltransferases (Nat)"/>
    <property type="match status" value="1"/>
</dbReference>
<dbReference type="InterPro" id="IPR000182">
    <property type="entry name" value="GNAT_dom"/>
</dbReference>
<evidence type="ECO:0000256" key="2">
    <source>
        <dbReference type="ARBA" id="ARBA00023315"/>
    </source>
</evidence>
<dbReference type="EMBL" id="PXWF02000275">
    <property type="protein sequence ID" value="PWF43698.1"/>
    <property type="molecule type" value="Genomic_DNA"/>
</dbReference>
<dbReference type="GO" id="GO:0008080">
    <property type="term" value="F:N-acetyltransferase activity"/>
    <property type="evidence" value="ECO:0007669"/>
    <property type="project" value="InterPro"/>
</dbReference>
<dbReference type="Gene3D" id="3.40.630.30">
    <property type="match status" value="1"/>
</dbReference>
<reference evidence="4 5" key="1">
    <citation type="submission" date="2018-04" db="EMBL/GenBank/DDBJ databases">
        <title>Massilia violaceinigra sp. nov., a novel purple-pigmented bacterium isolated from Tianshan glacier, Xinjiang, China.</title>
        <authorList>
            <person name="Wang H."/>
        </authorList>
    </citation>
    <scope>NUCLEOTIDE SEQUENCE [LARGE SCALE GENOMIC DNA]</scope>
    <source>
        <strain evidence="4 5">B448-2</strain>
    </source>
</reference>
<dbReference type="CDD" id="cd04301">
    <property type="entry name" value="NAT_SF"/>
    <property type="match status" value="1"/>
</dbReference>
<keyword evidence="2" id="KW-0012">Acyltransferase</keyword>
<dbReference type="PANTHER" id="PTHR43626:SF4">
    <property type="entry name" value="GCN5-RELATED N-ACETYLTRANSFERASE 2, CHLOROPLASTIC"/>
    <property type="match status" value="1"/>
</dbReference>
<dbReference type="RefSeq" id="WP_106759242.1">
    <property type="nucleotide sequence ID" value="NZ_PXWF02000275.1"/>
</dbReference>
<sequence>MAFIWFDTIDAVDWRELSDLYRLAPLGEKSPANLETTFNNSMFKCLVYDDGKLVGAGRVLADGVDCAYICDVALLPAYQGCGLGKKIVAKLVGLSGQHTKIILYAVPGKEPFYRKFGFNRMLTAMAIFANPAQAEAGGYIETTPNPDPQDRRRTL</sequence>
<evidence type="ECO:0000259" key="3">
    <source>
        <dbReference type="PROSITE" id="PS51186"/>
    </source>
</evidence>
<keyword evidence="5" id="KW-1185">Reference proteome</keyword>
<protein>
    <submittedName>
        <fullName evidence="4">N-acetyltransferase</fullName>
    </submittedName>
</protein>
<organism evidence="4 5">
    <name type="scientific">Massilia glaciei</name>
    <dbReference type="NCBI Taxonomy" id="1524097"/>
    <lineage>
        <taxon>Bacteria</taxon>
        <taxon>Pseudomonadati</taxon>
        <taxon>Pseudomonadota</taxon>
        <taxon>Betaproteobacteria</taxon>
        <taxon>Burkholderiales</taxon>
        <taxon>Oxalobacteraceae</taxon>
        <taxon>Telluria group</taxon>
        <taxon>Massilia</taxon>
    </lineage>
</organism>
<evidence type="ECO:0000313" key="4">
    <source>
        <dbReference type="EMBL" id="PWF43698.1"/>
    </source>
</evidence>
<keyword evidence="1 4" id="KW-0808">Transferase</keyword>
<dbReference type="PROSITE" id="PS51186">
    <property type="entry name" value="GNAT"/>
    <property type="match status" value="1"/>
</dbReference>
<gene>
    <name evidence="4" type="ORF">C7C56_020625</name>
</gene>
<evidence type="ECO:0000313" key="5">
    <source>
        <dbReference type="Proteomes" id="UP000241421"/>
    </source>
</evidence>
<dbReference type="PANTHER" id="PTHR43626">
    <property type="entry name" value="ACYL-COA N-ACYLTRANSFERASE"/>
    <property type="match status" value="1"/>
</dbReference>
<accession>A0A2U2HG48</accession>
<proteinExistence type="predicted"/>
<evidence type="ECO:0000256" key="1">
    <source>
        <dbReference type="ARBA" id="ARBA00022679"/>
    </source>
</evidence>
<dbReference type="InterPro" id="IPR045039">
    <property type="entry name" value="NSI-like"/>
</dbReference>
<comment type="caution">
    <text evidence="4">The sequence shown here is derived from an EMBL/GenBank/DDBJ whole genome shotgun (WGS) entry which is preliminary data.</text>
</comment>
<dbReference type="InterPro" id="IPR016181">
    <property type="entry name" value="Acyl_CoA_acyltransferase"/>
</dbReference>
<dbReference type="Proteomes" id="UP000241421">
    <property type="component" value="Unassembled WGS sequence"/>
</dbReference>
<dbReference type="GO" id="GO:0005737">
    <property type="term" value="C:cytoplasm"/>
    <property type="evidence" value="ECO:0007669"/>
    <property type="project" value="TreeGrafter"/>
</dbReference>
<dbReference type="Pfam" id="PF00583">
    <property type="entry name" value="Acetyltransf_1"/>
    <property type="match status" value="1"/>
</dbReference>
<feature type="domain" description="N-acetyltransferase" evidence="3">
    <location>
        <begin position="7"/>
        <end position="146"/>
    </location>
</feature>